<dbReference type="Proteomes" id="UP000887579">
    <property type="component" value="Unplaced"/>
</dbReference>
<dbReference type="WBParaSite" id="ES5_v2.g29011.t1">
    <property type="protein sequence ID" value="ES5_v2.g29011.t1"/>
    <property type="gene ID" value="ES5_v2.g29011"/>
</dbReference>
<protein>
    <submittedName>
        <fullName evidence="2">Uncharacterized protein</fullName>
    </submittedName>
</protein>
<accession>A0AC34GHB9</accession>
<evidence type="ECO:0000313" key="1">
    <source>
        <dbReference type="Proteomes" id="UP000887579"/>
    </source>
</evidence>
<name>A0AC34GHB9_9BILA</name>
<reference evidence="2" key="1">
    <citation type="submission" date="2022-11" db="UniProtKB">
        <authorList>
            <consortium name="WormBaseParasite"/>
        </authorList>
    </citation>
    <scope>IDENTIFICATION</scope>
</reference>
<evidence type="ECO:0000313" key="2">
    <source>
        <dbReference type="WBParaSite" id="ES5_v2.g29011.t1"/>
    </source>
</evidence>
<proteinExistence type="predicted"/>
<sequence>FMAIYGRIELSANGKITEDENIEKDKIESESENNARTKIVNGCNNKALTNPFISSLIIALLAVYFYISLYGIFNTKAELQPTKLFLKTSDVLEILHLRNEFVMPFYAVCMVFVNNPGNLSNPLTVQKWNNLVSDFEELPSSLGKFSTKYWMRDYQEFVQNAEEAARLVSEEVEDLELEGRKKNELRQFFEWPEFQHWHGFVSIKDDVKR</sequence>
<organism evidence="1 2">
    <name type="scientific">Panagrolaimus sp. ES5</name>
    <dbReference type="NCBI Taxonomy" id="591445"/>
    <lineage>
        <taxon>Eukaryota</taxon>
        <taxon>Metazoa</taxon>
        <taxon>Ecdysozoa</taxon>
        <taxon>Nematoda</taxon>
        <taxon>Chromadorea</taxon>
        <taxon>Rhabditida</taxon>
        <taxon>Tylenchina</taxon>
        <taxon>Panagrolaimomorpha</taxon>
        <taxon>Panagrolaimoidea</taxon>
        <taxon>Panagrolaimidae</taxon>
        <taxon>Panagrolaimus</taxon>
    </lineage>
</organism>